<evidence type="ECO:0000313" key="3">
    <source>
        <dbReference type="Proteomes" id="UP001370758"/>
    </source>
</evidence>
<dbReference type="InterPro" id="IPR001810">
    <property type="entry name" value="F-box_dom"/>
</dbReference>
<organism evidence="2 3">
    <name type="scientific">Arthrobotrys musiformis</name>
    <dbReference type="NCBI Taxonomy" id="47236"/>
    <lineage>
        <taxon>Eukaryota</taxon>
        <taxon>Fungi</taxon>
        <taxon>Dikarya</taxon>
        <taxon>Ascomycota</taxon>
        <taxon>Pezizomycotina</taxon>
        <taxon>Orbiliomycetes</taxon>
        <taxon>Orbiliales</taxon>
        <taxon>Orbiliaceae</taxon>
        <taxon>Arthrobotrys</taxon>
    </lineage>
</organism>
<dbReference type="SUPFAM" id="SSF81383">
    <property type="entry name" value="F-box domain"/>
    <property type="match status" value="1"/>
</dbReference>
<evidence type="ECO:0000259" key="1">
    <source>
        <dbReference type="PROSITE" id="PS50181"/>
    </source>
</evidence>
<gene>
    <name evidence="2" type="ORF">TWF481_004883</name>
</gene>
<keyword evidence="3" id="KW-1185">Reference proteome</keyword>
<dbReference type="InterPro" id="IPR036047">
    <property type="entry name" value="F-box-like_dom_sf"/>
</dbReference>
<dbReference type="PROSITE" id="PS50181">
    <property type="entry name" value="FBOX"/>
    <property type="match status" value="1"/>
</dbReference>
<proteinExistence type="predicted"/>
<comment type="caution">
    <text evidence="2">The sequence shown here is derived from an EMBL/GenBank/DDBJ whole genome shotgun (WGS) entry which is preliminary data.</text>
</comment>
<feature type="domain" description="F-box" evidence="1">
    <location>
        <begin position="1"/>
        <end position="50"/>
    </location>
</feature>
<sequence>MASLLSLPQELVNMIFSDLPPRYRAPLIGKMRLVSKDYNDRFQDLFWYTLCQNFRINLTTAAFNRLLELIEDSKSNGMQLATRIRGITIWSRFNNRLGESYDQLLPVLIKVFSSLHNLRSIEFTHEVSVNSSAFDYWKPVMDALIESKTTTIESIKTPWQEYCNNLVIPASKFKLSPKQLARYQATFCNLSSLHISTAIQRECPDSMRPFWTFVAALGGGLDNLTVTVSNSTNYASMAEAASGDFMPQGLFTLPRLKRLQLIGAPVTIRGLKGLLKIDSVEVLSLTDCRLKNPEGDWFEVLQFLRDVKLLYDPLFREDSPNLWVSGGKHCVQKLKNKKVPVTLRNLRNEIKASKPMGVQGGMANGWTRKRLTIFQRLQLAWRWYKYEAEKLPTAGFGDAEAQEVKDQYDEIVSQIRAAGEGRSIRG</sequence>
<dbReference type="SUPFAM" id="SSF52047">
    <property type="entry name" value="RNI-like"/>
    <property type="match status" value="1"/>
</dbReference>
<protein>
    <recommendedName>
        <fullName evidence="1">F-box domain-containing protein</fullName>
    </recommendedName>
</protein>
<name>A0AAV9WKV9_9PEZI</name>
<reference evidence="2 3" key="1">
    <citation type="submission" date="2023-08" db="EMBL/GenBank/DDBJ databases">
        <authorList>
            <person name="Palmer J.M."/>
        </authorList>
    </citation>
    <scope>NUCLEOTIDE SEQUENCE [LARGE SCALE GENOMIC DNA]</scope>
    <source>
        <strain evidence="2 3">TWF481</strain>
    </source>
</reference>
<dbReference type="EMBL" id="JAVHJL010000002">
    <property type="protein sequence ID" value="KAK6510169.1"/>
    <property type="molecule type" value="Genomic_DNA"/>
</dbReference>
<dbReference type="Proteomes" id="UP001370758">
    <property type="component" value="Unassembled WGS sequence"/>
</dbReference>
<evidence type="ECO:0000313" key="2">
    <source>
        <dbReference type="EMBL" id="KAK6510169.1"/>
    </source>
</evidence>
<dbReference type="AlphaFoldDB" id="A0AAV9WKV9"/>
<accession>A0AAV9WKV9</accession>